<gene>
    <name evidence="3" type="ORF">HBE96_12835</name>
</gene>
<evidence type="ECO:0000313" key="3">
    <source>
        <dbReference type="EMBL" id="NMM63544.1"/>
    </source>
</evidence>
<keyword evidence="4" id="KW-1185">Reference proteome</keyword>
<dbReference type="Gene3D" id="2.170.130.30">
    <property type="match status" value="2"/>
</dbReference>
<evidence type="ECO:0000313" key="4">
    <source>
        <dbReference type="Proteomes" id="UP000537131"/>
    </source>
</evidence>
<dbReference type="RefSeq" id="WP_169298141.1">
    <property type="nucleotide sequence ID" value="NZ_JABBNI010000024.1"/>
</dbReference>
<proteinExistence type="predicted"/>
<dbReference type="SUPFAM" id="SSF48239">
    <property type="entry name" value="Terpenoid cyclases/Protein prenyltransferases"/>
    <property type="match status" value="2"/>
</dbReference>
<dbReference type="EMBL" id="JABBNI010000024">
    <property type="protein sequence ID" value="NMM63544.1"/>
    <property type="molecule type" value="Genomic_DNA"/>
</dbReference>
<dbReference type="Proteomes" id="UP000537131">
    <property type="component" value="Unassembled WGS sequence"/>
</dbReference>
<feature type="signal peptide" evidence="1">
    <location>
        <begin position="1"/>
        <end position="31"/>
    </location>
</feature>
<keyword evidence="1" id="KW-0732">Signal</keyword>
<dbReference type="Gene3D" id="1.20.1270.90">
    <property type="entry name" value="AF1782-like"/>
    <property type="match status" value="1"/>
</dbReference>
<feature type="domain" description="Transcobalamin-like C-terminal" evidence="2">
    <location>
        <begin position="314"/>
        <end position="368"/>
    </location>
</feature>
<dbReference type="Pfam" id="PF14478">
    <property type="entry name" value="DUF4430"/>
    <property type="match status" value="2"/>
</dbReference>
<dbReference type="Gene3D" id="1.50.10.20">
    <property type="match status" value="2"/>
</dbReference>
<evidence type="ECO:0000256" key="1">
    <source>
        <dbReference type="SAM" id="SignalP"/>
    </source>
</evidence>
<name>A0A7Y0EHF9_9CLOT</name>
<comment type="caution">
    <text evidence="3">The sequence shown here is derived from an EMBL/GenBank/DDBJ whole genome shotgun (WGS) entry which is preliminary data.</text>
</comment>
<protein>
    <submittedName>
        <fullName evidence="3">DUF4430 domain-containing protein</fullName>
    </submittedName>
</protein>
<dbReference type="InterPro" id="IPR008930">
    <property type="entry name" value="Terpenoid_cyclase/PrenylTrfase"/>
</dbReference>
<feature type="domain" description="Transcobalamin-like C-terminal" evidence="2">
    <location>
        <begin position="64"/>
        <end position="134"/>
    </location>
</feature>
<organism evidence="3 4">
    <name type="scientific">Clostridium muellerianum</name>
    <dbReference type="NCBI Taxonomy" id="2716538"/>
    <lineage>
        <taxon>Bacteria</taxon>
        <taxon>Bacillati</taxon>
        <taxon>Bacillota</taxon>
        <taxon>Clostridia</taxon>
        <taxon>Eubacteriales</taxon>
        <taxon>Clostridiaceae</taxon>
        <taxon>Clostridium</taxon>
    </lineage>
</organism>
<feature type="chain" id="PRO_5031218963" evidence="1">
    <location>
        <begin position="32"/>
        <end position="1343"/>
    </location>
</feature>
<dbReference type="InterPro" id="IPR027954">
    <property type="entry name" value="Transcobalamin-like_C"/>
</dbReference>
<dbReference type="Gene3D" id="2.60.40.1080">
    <property type="match status" value="1"/>
</dbReference>
<dbReference type="InterPro" id="IPR008964">
    <property type="entry name" value="Invasin/intimin_cell_adhesion"/>
</dbReference>
<accession>A0A7Y0EHF9</accession>
<evidence type="ECO:0000259" key="2">
    <source>
        <dbReference type="Pfam" id="PF14478"/>
    </source>
</evidence>
<sequence>MKKFRMKITSIIMILTMIISVVSTNITTAFAEENSKSINVNIAVVGMYNEVLFRPQQIKVDENATAEDVLKATGLSETSNDKGMVTSIASEKNGTEDGNYGSQSGWMYKVNFTTPQVYPKDQSVKDGDYLLFVYAKNESDLLPSYDSTQNDFVGVTVKNTQKDNNFSEQVTVLKNDSINVAIMEALKSHGEDFDKVSLASGALMSKDDTKIWSYTLNDDNSTYNRKDKQLKDGDVITTFKDDGEGIKEEKTCKVKARVEANDRTIVPETELTVNKFDLTPYGSKEKKDDKVFAIHALIKALESKDIDCKDVKQFDSNGCTYIKNIEGVKERSVGSNDGWMYYVNDKYAPDYMNNVEIHDGDSIVVFFQEDYLKNIYTWFENKDMNVKTGESFKVNLKGSKNDISSNKEVTSPIDNAKILIDNKELVVNGQYITTDKDGNAQLKFDTPGTYIISAVRFDKDKKIRDITRPYCKVIVEQGQSSVNKDNLEKLIDEVQALADHSTVGTESGQYPKEAVDKLSSELTNAKSIMDKSGVSQSEINAEVVKLQSAISVFKNSINKNASVQSVIDDVMSYYNSILNNQYKTFDFITTLALRRAGMDTDKLVQKMNIYGMDNLHNYSRNIMTLIGANKNPRNYRNKDYVSYVDKYDYSKENNSEYIAKAVIALDMAEADYDKAKLVNILLTKAHDEGNGKISFGNIVPGDEDEFGDETEDQYNASIEGSIWTLIALSNHKDIGNCNNVIEGIKKYIKGQQKENGLIGDDSFNTSLLIQALIAIGEDPNSDNWNVNIDGNKVTLLDAVLKCKVGKTFALNPKSSISSDVATPSVLAALSDLKYNTSMYKKLKYKDTAVPVKISIYGEKLIQIYNGQSSFITAKAYDYNNVVVSNTAVSWKSSNDKVVSVKDGTITGISEGEADITAYITGNESIKDSIKVKVAAPPVIDYSGRLKNEIEFLKDHYKAYKGYEFLASPSAVVSGLDKNEVANNIYRYSKNNTALQNAKTIIALLGAGLDPKNDAVKEKINNYVETLEKAQSSAEDNKGKFIVNALMDKDSIEAQAWCILALDTAGGKYDKEAAVKALLTMINNPDYKNASSYKSIKTEALALAALGKHKDIEGAQTKIYELENYLKQKQNNDGGFDMEAGSTFQNSPVATAAVVMALDVNGIDPLSFQWTKNGKTVIDSMEKAKFKGSDSSKSGYCQGEGLDFENSESSYYAFTAYVELLNKKSIFDMIDRAKDPKDDSKLIEITNESSNPSVKLGNDAKVSIKAVNNSDNEQNVVIVAALYDESGNIIKCISGEKVIKKGDFSVLNTKMSIPQEGKYTLKAFACDSFENRKVISNTIDIPIK</sequence>
<dbReference type="SUPFAM" id="SSF49373">
    <property type="entry name" value="Invasin/intimin cell-adhesion fragments"/>
    <property type="match status" value="1"/>
</dbReference>
<reference evidence="3 4" key="1">
    <citation type="submission" date="2020-06" db="EMBL/GenBank/DDBJ databases">
        <title>Complete Genome Sequence of Clostridium muelleri sp. nov. P21T, an Acid-Alcohol Producing Acetogen Isolated from Old Hay.</title>
        <authorList>
            <person name="Duncan K.E."/>
            <person name="Tanner R.S."/>
        </authorList>
    </citation>
    <scope>NUCLEOTIDE SEQUENCE [LARGE SCALE GENOMIC DNA]</scope>
    <source>
        <strain evidence="3 4">P21</strain>
    </source>
</reference>